<dbReference type="PANTHER" id="PTHR24559">
    <property type="entry name" value="TRANSPOSON TY3-I GAG-POL POLYPROTEIN"/>
    <property type="match status" value="1"/>
</dbReference>
<organism evidence="2 3">
    <name type="scientific">Iris pallida</name>
    <name type="common">Sweet iris</name>
    <dbReference type="NCBI Taxonomy" id="29817"/>
    <lineage>
        <taxon>Eukaryota</taxon>
        <taxon>Viridiplantae</taxon>
        <taxon>Streptophyta</taxon>
        <taxon>Embryophyta</taxon>
        <taxon>Tracheophyta</taxon>
        <taxon>Spermatophyta</taxon>
        <taxon>Magnoliopsida</taxon>
        <taxon>Liliopsida</taxon>
        <taxon>Asparagales</taxon>
        <taxon>Iridaceae</taxon>
        <taxon>Iridoideae</taxon>
        <taxon>Irideae</taxon>
        <taxon>Iris</taxon>
    </lineage>
</organism>
<reference evidence="2" key="1">
    <citation type="journal article" date="2023" name="GigaByte">
        <title>Genome assembly of the bearded iris, Iris pallida Lam.</title>
        <authorList>
            <person name="Bruccoleri R.E."/>
            <person name="Oakeley E.J."/>
            <person name="Faust A.M.E."/>
            <person name="Altorfer M."/>
            <person name="Dessus-Babus S."/>
            <person name="Burckhardt D."/>
            <person name="Oertli M."/>
            <person name="Naumann U."/>
            <person name="Petersen F."/>
            <person name="Wong J."/>
        </authorList>
    </citation>
    <scope>NUCLEOTIDE SEQUENCE</scope>
    <source>
        <strain evidence="2">GSM-AAB239-AS_SAM_17_03QT</strain>
    </source>
</reference>
<dbReference type="InterPro" id="IPR043128">
    <property type="entry name" value="Rev_trsase/Diguanyl_cyclase"/>
</dbReference>
<evidence type="ECO:0000313" key="2">
    <source>
        <dbReference type="EMBL" id="KAJ6829084.1"/>
    </source>
</evidence>
<gene>
    <name evidence="2" type="ORF">M6B38_359760</name>
</gene>
<dbReference type="CDD" id="cd01647">
    <property type="entry name" value="RT_LTR"/>
    <property type="match status" value="1"/>
</dbReference>
<evidence type="ECO:0000259" key="1">
    <source>
        <dbReference type="PROSITE" id="PS50878"/>
    </source>
</evidence>
<accession>A0AAX6GK77</accession>
<dbReference type="Pfam" id="PF00078">
    <property type="entry name" value="RVT_1"/>
    <property type="match status" value="1"/>
</dbReference>
<proteinExistence type="predicted"/>
<dbReference type="FunFam" id="3.30.70.270:FF:000003">
    <property type="entry name" value="Transposon Ty3-G Gag-Pol polyprotein"/>
    <property type="match status" value="1"/>
</dbReference>
<feature type="domain" description="Reverse transcriptase" evidence="1">
    <location>
        <begin position="1"/>
        <end position="82"/>
    </location>
</feature>
<dbReference type="InterPro" id="IPR043502">
    <property type="entry name" value="DNA/RNA_pol_sf"/>
</dbReference>
<dbReference type="AlphaFoldDB" id="A0AAX6GK77"/>
<dbReference type="PROSITE" id="PS50878">
    <property type="entry name" value="RT_POL"/>
    <property type="match status" value="1"/>
</dbReference>
<dbReference type="Proteomes" id="UP001140949">
    <property type="component" value="Unassembled WGS sequence"/>
</dbReference>
<dbReference type="SUPFAM" id="SSF56672">
    <property type="entry name" value="DNA/RNA polymerases"/>
    <property type="match status" value="1"/>
</dbReference>
<protein>
    <recommendedName>
        <fullName evidence="1">Reverse transcriptase domain-containing protein</fullName>
    </recommendedName>
</protein>
<dbReference type="PANTHER" id="PTHR24559:SF444">
    <property type="entry name" value="REVERSE TRANSCRIPTASE DOMAIN-CONTAINING PROTEIN"/>
    <property type="match status" value="1"/>
</dbReference>
<name>A0AAX6GK77_IRIPA</name>
<reference evidence="2" key="2">
    <citation type="submission" date="2023-04" db="EMBL/GenBank/DDBJ databases">
        <authorList>
            <person name="Bruccoleri R.E."/>
            <person name="Oakeley E.J."/>
            <person name="Faust A.-M."/>
            <person name="Dessus-Babus S."/>
            <person name="Altorfer M."/>
            <person name="Burckhardt D."/>
            <person name="Oertli M."/>
            <person name="Naumann U."/>
            <person name="Petersen F."/>
            <person name="Wong J."/>
        </authorList>
    </citation>
    <scope>NUCLEOTIDE SEQUENCE</scope>
    <source>
        <strain evidence="2">GSM-AAB239-AS_SAM_17_03QT</strain>
        <tissue evidence="2">Leaf</tissue>
    </source>
</reference>
<evidence type="ECO:0000313" key="3">
    <source>
        <dbReference type="Proteomes" id="UP001140949"/>
    </source>
</evidence>
<dbReference type="InterPro" id="IPR000477">
    <property type="entry name" value="RT_dom"/>
</dbReference>
<comment type="caution">
    <text evidence="2">The sequence shown here is derived from an EMBL/GenBank/DDBJ whole genome shotgun (WGS) entry which is preliminary data.</text>
</comment>
<dbReference type="InterPro" id="IPR053134">
    <property type="entry name" value="RNA-dir_DNA_polymerase"/>
</dbReference>
<dbReference type="Gene3D" id="3.30.70.270">
    <property type="match status" value="1"/>
</dbReference>
<keyword evidence="3" id="KW-1185">Reference proteome</keyword>
<dbReference type="EMBL" id="JANAVB010018993">
    <property type="protein sequence ID" value="KAJ6829084.1"/>
    <property type="molecule type" value="Genomic_DNA"/>
</dbReference>
<sequence>MPFGLTNAPAIFMDLMNRVFYQYLDKFVIVFIDDILIYSKSEEEHEKHLRIVLQTLRDEQLYAKFSKCEFCLDQIPFLGHIIMFF</sequence>